<sequence length="87" mass="10093">MYSVELSRCPHHCMHRGACWGTAHSQPSCKCHSPYKGRYCEIEEVYNEWWFWSVVGVVAFLIIAIPVIMCFVTRAHAKKRLKGGEFM</sequence>
<keyword evidence="2" id="KW-0472">Membrane</keyword>
<dbReference type="PROSITE" id="PS50026">
    <property type="entry name" value="EGF_3"/>
    <property type="match status" value="1"/>
</dbReference>
<keyword evidence="2" id="KW-1133">Transmembrane helix</keyword>
<feature type="disulfide bond" evidence="1">
    <location>
        <begin position="9"/>
        <end position="19"/>
    </location>
</feature>
<dbReference type="InterPro" id="IPR000742">
    <property type="entry name" value="EGF"/>
</dbReference>
<evidence type="ECO:0000256" key="2">
    <source>
        <dbReference type="SAM" id="Phobius"/>
    </source>
</evidence>
<comment type="caution">
    <text evidence="1">Lacks conserved residue(s) required for the propagation of feature annotation.</text>
</comment>
<feature type="transmembrane region" description="Helical" evidence="2">
    <location>
        <begin position="49"/>
        <end position="72"/>
    </location>
</feature>
<gene>
    <name evidence="4" type="ORF">MSPICULIGERA_LOCUS17137</name>
</gene>
<dbReference type="Gene3D" id="2.10.25.10">
    <property type="entry name" value="Laminin"/>
    <property type="match status" value="1"/>
</dbReference>
<name>A0AA36G479_9BILA</name>
<dbReference type="AlphaFoldDB" id="A0AA36G479"/>
<organism evidence="4 5">
    <name type="scientific">Mesorhabditis spiculigera</name>
    <dbReference type="NCBI Taxonomy" id="96644"/>
    <lineage>
        <taxon>Eukaryota</taxon>
        <taxon>Metazoa</taxon>
        <taxon>Ecdysozoa</taxon>
        <taxon>Nematoda</taxon>
        <taxon>Chromadorea</taxon>
        <taxon>Rhabditida</taxon>
        <taxon>Rhabditina</taxon>
        <taxon>Rhabditomorpha</taxon>
        <taxon>Rhabditoidea</taxon>
        <taxon>Rhabditidae</taxon>
        <taxon>Mesorhabditinae</taxon>
        <taxon>Mesorhabditis</taxon>
    </lineage>
</organism>
<proteinExistence type="predicted"/>
<dbReference type="EMBL" id="CATQJA010002655">
    <property type="protein sequence ID" value="CAJ0578899.1"/>
    <property type="molecule type" value="Genomic_DNA"/>
</dbReference>
<evidence type="ECO:0000313" key="4">
    <source>
        <dbReference type="EMBL" id="CAJ0578899.1"/>
    </source>
</evidence>
<comment type="caution">
    <text evidence="4">The sequence shown here is derived from an EMBL/GenBank/DDBJ whole genome shotgun (WGS) entry which is preliminary data.</text>
</comment>
<keyword evidence="1" id="KW-1015">Disulfide bond</keyword>
<reference evidence="4" key="1">
    <citation type="submission" date="2023-06" db="EMBL/GenBank/DDBJ databases">
        <authorList>
            <person name="Delattre M."/>
        </authorList>
    </citation>
    <scope>NUCLEOTIDE SEQUENCE</scope>
    <source>
        <strain evidence="4">AF72</strain>
    </source>
</reference>
<evidence type="ECO:0000313" key="5">
    <source>
        <dbReference type="Proteomes" id="UP001177023"/>
    </source>
</evidence>
<feature type="disulfide bond" evidence="1">
    <location>
        <begin position="31"/>
        <end position="40"/>
    </location>
</feature>
<dbReference type="PROSITE" id="PS00022">
    <property type="entry name" value="EGF_1"/>
    <property type="match status" value="1"/>
</dbReference>
<keyword evidence="1" id="KW-0245">EGF-like domain</keyword>
<dbReference type="Proteomes" id="UP001177023">
    <property type="component" value="Unassembled WGS sequence"/>
</dbReference>
<evidence type="ECO:0000259" key="3">
    <source>
        <dbReference type="PROSITE" id="PS50026"/>
    </source>
</evidence>
<evidence type="ECO:0000256" key="1">
    <source>
        <dbReference type="PROSITE-ProRule" id="PRU00076"/>
    </source>
</evidence>
<dbReference type="SUPFAM" id="SSF57196">
    <property type="entry name" value="EGF/Laminin"/>
    <property type="match status" value="1"/>
</dbReference>
<feature type="non-terminal residue" evidence="4">
    <location>
        <position position="1"/>
    </location>
</feature>
<dbReference type="PROSITE" id="PS01186">
    <property type="entry name" value="EGF_2"/>
    <property type="match status" value="1"/>
</dbReference>
<accession>A0AA36G479</accession>
<keyword evidence="5" id="KW-1185">Reference proteome</keyword>
<keyword evidence="2" id="KW-0812">Transmembrane</keyword>
<protein>
    <recommendedName>
        <fullName evidence="3">EGF-like domain-containing protein</fullName>
    </recommendedName>
</protein>
<feature type="domain" description="EGF-like" evidence="3">
    <location>
        <begin position="5"/>
        <end position="41"/>
    </location>
</feature>